<dbReference type="InterPro" id="IPR010323">
    <property type="entry name" value="DUF924"/>
</dbReference>
<keyword evidence="3" id="KW-1185">Reference proteome</keyword>
<dbReference type="SUPFAM" id="SSF48452">
    <property type="entry name" value="TPR-like"/>
    <property type="match status" value="1"/>
</dbReference>
<reference evidence="2 3" key="1">
    <citation type="journal article" date="2024" name="Commun. Biol.">
        <title>Comparative genomic analysis of thermophilic fungi reveals convergent evolutionary adaptations and gene losses.</title>
        <authorList>
            <person name="Steindorff A.S."/>
            <person name="Aguilar-Pontes M.V."/>
            <person name="Robinson A.J."/>
            <person name="Andreopoulos B."/>
            <person name="LaButti K."/>
            <person name="Kuo A."/>
            <person name="Mondo S."/>
            <person name="Riley R."/>
            <person name="Otillar R."/>
            <person name="Haridas S."/>
            <person name="Lipzen A."/>
            <person name="Grimwood J."/>
            <person name="Schmutz J."/>
            <person name="Clum A."/>
            <person name="Reid I.D."/>
            <person name="Moisan M.C."/>
            <person name="Butler G."/>
            <person name="Nguyen T.T.M."/>
            <person name="Dewar K."/>
            <person name="Conant G."/>
            <person name="Drula E."/>
            <person name="Henrissat B."/>
            <person name="Hansel C."/>
            <person name="Singer S."/>
            <person name="Hutchinson M.I."/>
            <person name="de Vries R.P."/>
            <person name="Natvig D.O."/>
            <person name="Powell A.J."/>
            <person name="Tsang A."/>
            <person name="Grigoriev I.V."/>
        </authorList>
    </citation>
    <scope>NUCLEOTIDE SEQUENCE [LARGE SCALE GENOMIC DNA]</scope>
    <source>
        <strain evidence="2 3">ATCC 24622</strain>
    </source>
</reference>
<organism evidence="2 3">
    <name type="scientific">Phialemonium thermophilum</name>
    <dbReference type="NCBI Taxonomy" id="223376"/>
    <lineage>
        <taxon>Eukaryota</taxon>
        <taxon>Fungi</taxon>
        <taxon>Dikarya</taxon>
        <taxon>Ascomycota</taxon>
        <taxon>Pezizomycotina</taxon>
        <taxon>Sordariomycetes</taxon>
        <taxon>Sordariomycetidae</taxon>
        <taxon>Cephalothecales</taxon>
        <taxon>Cephalothecaceae</taxon>
        <taxon>Phialemonium</taxon>
    </lineage>
</organism>
<gene>
    <name evidence="2" type="ORF">VTK73DRAFT_8035</name>
</gene>
<evidence type="ECO:0000313" key="2">
    <source>
        <dbReference type="EMBL" id="KAL1857572.1"/>
    </source>
</evidence>
<protein>
    <recommendedName>
        <fullName evidence="4">DUF924-domain-containing protein</fullName>
    </recommendedName>
</protein>
<sequence length="307" mass="34762">MVIKTRIWLLALIPCRTSSHLGRRQILRTATRSFSSSDTGAMSASRPTGTKQQQLEHAFGPGVLESVRRFWFQGLKDDDFVVPSSETMARWFRKDEVFDAACVAQFGTQLETVRSTLPSAADLLEAARPASPLDWLSLLLLLDQIPRNAYRDAATGALPFRVFDPLALDIARRALGDGLRVDRLAPVRYRLAYRFWFYLPLQHAEDRETQEYSVRVHRAMVEDVTALMDAEEEDVEDEDARACRAVLRAHRAGVEQVGKALVGFATEHRDIVARFGRYPHRNQVLNRQATEEEERYLAEGGQSFGRG</sequence>
<feature type="region of interest" description="Disordered" evidence="1">
    <location>
        <begin position="32"/>
        <end position="53"/>
    </location>
</feature>
<proteinExistence type="predicted"/>
<accession>A0ABR3WAU3</accession>
<evidence type="ECO:0008006" key="4">
    <source>
        <dbReference type="Google" id="ProtNLM"/>
    </source>
</evidence>
<dbReference type="InterPro" id="IPR011990">
    <property type="entry name" value="TPR-like_helical_dom_sf"/>
</dbReference>
<dbReference type="Gene3D" id="1.25.40.10">
    <property type="entry name" value="Tetratricopeptide repeat domain"/>
    <property type="match status" value="1"/>
</dbReference>
<dbReference type="EMBL" id="JAZHXJ010000554">
    <property type="protein sequence ID" value="KAL1857572.1"/>
    <property type="molecule type" value="Genomic_DNA"/>
</dbReference>
<evidence type="ECO:0000313" key="3">
    <source>
        <dbReference type="Proteomes" id="UP001586593"/>
    </source>
</evidence>
<evidence type="ECO:0000256" key="1">
    <source>
        <dbReference type="SAM" id="MobiDB-lite"/>
    </source>
</evidence>
<dbReference type="Pfam" id="PF06041">
    <property type="entry name" value="DUF924"/>
    <property type="match status" value="1"/>
</dbReference>
<dbReference type="Gene3D" id="1.20.58.320">
    <property type="entry name" value="TPR-like"/>
    <property type="match status" value="1"/>
</dbReference>
<name>A0ABR3WAU3_9PEZI</name>
<dbReference type="Proteomes" id="UP001586593">
    <property type="component" value="Unassembled WGS sequence"/>
</dbReference>
<comment type="caution">
    <text evidence="2">The sequence shown here is derived from an EMBL/GenBank/DDBJ whole genome shotgun (WGS) entry which is preliminary data.</text>
</comment>